<feature type="transmembrane region" description="Helical" evidence="1">
    <location>
        <begin position="16"/>
        <end position="35"/>
    </location>
</feature>
<dbReference type="EMBL" id="NPIA01000007">
    <property type="protein sequence ID" value="OZM56266.1"/>
    <property type="molecule type" value="Genomic_DNA"/>
</dbReference>
<feature type="transmembrane region" description="Helical" evidence="1">
    <location>
        <begin position="109"/>
        <end position="132"/>
    </location>
</feature>
<keyword evidence="1" id="KW-1133">Transmembrane helix</keyword>
<feature type="transmembrane region" description="Helical" evidence="1">
    <location>
        <begin position="178"/>
        <end position="198"/>
    </location>
</feature>
<protein>
    <recommendedName>
        <fullName evidence="4">ABC transporter permease</fullName>
    </recommendedName>
</protein>
<comment type="caution">
    <text evidence="2">The sequence shown here is derived from an EMBL/GenBank/DDBJ whole genome shotgun (WGS) entry which is preliminary data.</text>
</comment>
<evidence type="ECO:0000313" key="3">
    <source>
        <dbReference type="Proteomes" id="UP000217083"/>
    </source>
</evidence>
<dbReference type="RefSeq" id="WP_094925721.1">
    <property type="nucleotide sequence ID" value="NZ_NPIA01000007.1"/>
</dbReference>
<organism evidence="2 3">
    <name type="scientific">Lottiidibacillus patelloidae</name>
    <dbReference type="NCBI Taxonomy" id="2670334"/>
    <lineage>
        <taxon>Bacteria</taxon>
        <taxon>Bacillati</taxon>
        <taxon>Bacillota</taxon>
        <taxon>Bacilli</taxon>
        <taxon>Bacillales</taxon>
        <taxon>Bacillaceae</taxon>
        <taxon>Lottiidibacillus</taxon>
    </lineage>
</organism>
<dbReference type="InterPro" id="IPR053046">
    <property type="entry name" value="ABC-5_transporter"/>
</dbReference>
<feature type="transmembrane region" description="Helical" evidence="1">
    <location>
        <begin position="64"/>
        <end position="84"/>
    </location>
</feature>
<gene>
    <name evidence="2" type="ORF">CIB95_12645</name>
</gene>
<reference evidence="2 3" key="2">
    <citation type="submission" date="2017-09" db="EMBL/GenBank/DDBJ databases">
        <title>Bacillus patelloidae sp. nov., isolated from the intestinal tract of a marine limpet.</title>
        <authorList>
            <person name="Liu R."/>
            <person name="Dong C."/>
            <person name="Shao Z."/>
        </authorList>
    </citation>
    <scope>NUCLEOTIDE SEQUENCE [LARGE SCALE GENOMIC DNA]</scope>
    <source>
        <strain evidence="2 3">SA5d-4</strain>
    </source>
</reference>
<feature type="transmembrane region" description="Helical" evidence="1">
    <location>
        <begin position="319"/>
        <end position="340"/>
    </location>
</feature>
<reference evidence="3" key="1">
    <citation type="submission" date="2017-08" db="EMBL/GenBank/DDBJ databases">
        <authorList>
            <person name="Huang Z."/>
        </authorList>
    </citation>
    <scope>NUCLEOTIDE SEQUENCE [LARGE SCALE GENOMIC DNA]</scope>
    <source>
        <strain evidence="3">SA5d-4</strain>
    </source>
</reference>
<feature type="transmembrane region" description="Helical" evidence="1">
    <location>
        <begin position="144"/>
        <end position="166"/>
    </location>
</feature>
<sequence length="355" mass="40708">MLNKALWKKHYKETKYLIWGFWLVSLVYPLNIINYERIAIDIMEKNLLNGSEPPALFFNFEPSGFISLFQMILLVGIASILLGLERSNQSMDFTLTLPFKRHVLLRSKWSIGVITILSANFVSFIFTSIILYNSYLITLIPYHLFLFYYTSSVIYLIGIYTFSLLIGKIVGNHIGQFVLTWIFLLLPAGVFTLLSHGIRFHYEHLTETTLNNSFYMYETFFHAITMPISLIATDFAIETAQLDGLEPYRFYAFFIPLVITTLFLSTTRYLSKNMRSEHNGKLIIYKPFESLFIFGVVICFYLLGGTLITSIMYPLETVVVYHIGGLIAGGIAFVTINLLLNKNIRFKGIGGVKNV</sequence>
<keyword evidence="1" id="KW-0472">Membrane</keyword>
<dbReference type="PANTHER" id="PTHR39177">
    <property type="entry name" value="ABC TRANSPORTER PERMEASE YTRC-RELATED"/>
    <property type="match status" value="1"/>
</dbReference>
<evidence type="ECO:0000256" key="1">
    <source>
        <dbReference type="SAM" id="Phobius"/>
    </source>
</evidence>
<dbReference type="AlphaFoldDB" id="A0A263BSW1"/>
<keyword evidence="1" id="KW-0812">Transmembrane</keyword>
<feature type="transmembrane region" description="Helical" evidence="1">
    <location>
        <begin position="291"/>
        <end position="313"/>
    </location>
</feature>
<proteinExistence type="predicted"/>
<accession>A0A263BSW1</accession>
<dbReference type="Proteomes" id="UP000217083">
    <property type="component" value="Unassembled WGS sequence"/>
</dbReference>
<dbReference type="PANTHER" id="PTHR39177:SF1">
    <property type="entry name" value="ABC TRANSPORTER PERMEASE YTRC-RELATED"/>
    <property type="match status" value="1"/>
</dbReference>
<evidence type="ECO:0000313" key="2">
    <source>
        <dbReference type="EMBL" id="OZM56266.1"/>
    </source>
</evidence>
<evidence type="ECO:0008006" key="4">
    <source>
        <dbReference type="Google" id="ProtNLM"/>
    </source>
</evidence>
<feature type="transmembrane region" description="Helical" evidence="1">
    <location>
        <begin position="250"/>
        <end position="270"/>
    </location>
</feature>
<name>A0A263BSW1_9BACI</name>
<keyword evidence="3" id="KW-1185">Reference proteome</keyword>